<feature type="domain" description="DUF7708" evidence="1">
    <location>
        <begin position="149"/>
        <end position="284"/>
    </location>
</feature>
<reference evidence="2" key="1">
    <citation type="journal article" date="2020" name="Stud. Mycol.">
        <title>101 Dothideomycetes genomes: a test case for predicting lifestyles and emergence of pathogens.</title>
        <authorList>
            <person name="Haridas S."/>
            <person name="Albert R."/>
            <person name="Binder M."/>
            <person name="Bloem J."/>
            <person name="Labutti K."/>
            <person name="Salamov A."/>
            <person name="Andreopoulos B."/>
            <person name="Baker S."/>
            <person name="Barry K."/>
            <person name="Bills G."/>
            <person name="Bluhm B."/>
            <person name="Cannon C."/>
            <person name="Castanera R."/>
            <person name="Culley D."/>
            <person name="Daum C."/>
            <person name="Ezra D."/>
            <person name="Gonzalez J."/>
            <person name="Henrissat B."/>
            <person name="Kuo A."/>
            <person name="Liang C."/>
            <person name="Lipzen A."/>
            <person name="Lutzoni F."/>
            <person name="Magnuson J."/>
            <person name="Mondo S."/>
            <person name="Nolan M."/>
            <person name="Ohm R."/>
            <person name="Pangilinan J."/>
            <person name="Park H.-J."/>
            <person name="Ramirez L."/>
            <person name="Alfaro M."/>
            <person name="Sun H."/>
            <person name="Tritt A."/>
            <person name="Yoshinaga Y."/>
            <person name="Zwiers L.-H."/>
            <person name="Turgeon B."/>
            <person name="Goodwin S."/>
            <person name="Spatafora J."/>
            <person name="Crous P."/>
            <person name="Grigoriev I."/>
        </authorList>
    </citation>
    <scope>NUCLEOTIDE SEQUENCE</scope>
    <source>
        <strain evidence="2">CBS 125425</strain>
    </source>
</reference>
<dbReference type="AlphaFoldDB" id="A0A9P4UVQ4"/>
<evidence type="ECO:0000313" key="3">
    <source>
        <dbReference type="Proteomes" id="UP000799444"/>
    </source>
</evidence>
<evidence type="ECO:0000259" key="1">
    <source>
        <dbReference type="Pfam" id="PF24809"/>
    </source>
</evidence>
<dbReference type="Pfam" id="PF24809">
    <property type="entry name" value="DUF7708"/>
    <property type="match status" value="1"/>
</dbReference>
<evidence type="ECO:0000313" key="2">
    <source>
        <dbReference type="EMBL" id="KAF2730212.1"/>
    </source>
</evidence>
<dbReference type="EMBL" id="ML996223">
    <property type="protein sequence ID" value="KAF2730212.1"/>
    <property type="molecule type" value="Genomic_DNA"/>
</dbReference>
<protein>
    <recommendedName>
        <fullName evidence="1">DUF7708 domain-containing protein</fullName>
    </recommendedName>
</protein>
<keyword evidence="3" id="KW-1185">Reference proteome</keyword>
<name>A0A9P4UVQ4_9PLEO</name>
<dbReference type="InterPro" id="IPR056125">
    <property type="entry name" value="DUF7708"/>
</dbReference>
<organism evidence="2 3">
    <name type="scientific">Polyplosphaeria fusca</name>
    <dbReference type="NCBI Taxonomy" id="682080"/>
    <lineage>
        <taxon>Eukaryota</taxon>
        <taxon>Fungi</taxon>
        <taxon>Dikarya</taxon>
        <taxon>Ascomycota</taxon>
        <taxon>Pezizomycotina</taxon>
        <taxon>Dothideomycetes</taxon>
        <taxon>Pleosporomycetidae</taxon>
        <taxon>Pleosporales</taxon>
        <taxon>Tetraplosphaeriaceae</taxon>
        <taxon>Polyplosphaeria</taxon>
    </lineage>
</organism>
<dbReference type="Proteomes" id="UP000799444">
    <property type="component" value="Unassembled WGS sequence"/>
</dbReference>
<gene>
    <name evidence="2" type="ORF">EJ04DRAFT_500915</name>
</gene>
<sequence length="604" mass="68701">MIRADEADTDPGSLVRRFTDSLDGRSALSIGTKADQAHIDAQVEAREKIRTQLMYFEIDDNCDPFEDAESIRKALELASDDFFKSMEAKQKEPKYNVFRKSRNAVKVKVEQQLRQQNPQSLEEVKDLVDGISDDWKKGHSKVYHNFTRMNQTLDAHKILLQIVPKENTYVSVVAGSLGTIVQASVYHAEIAENLSNATAHLCERVVVCSQLLSVIRDHSMQRQLGEVYKRFFTFVLKAIRWFQKSSTSRFFDSFNKAVMVEHDEAAEAINRSIDILIQKGDVAELARIEDIRRTADIIEWKVDKLNDDVVPWIADMKVDMASLVDEVRFRNRVEDPQMLLSIGNLMRRMFSENVSRIESVIGDRCNNLRSLVVGSDGLSLAQEIHTPSTDPRIMARISSWLGEANVRPSKLWIQYPFEMQEDNSARAAALGVISVAARLGAPFVSYIGKRPHPNDSRPSQTLEETGLLSLVYCLILQLLRYRPLNDTFRLDAAVMENFDEYILKWDNALELLAKLLEHTPVLRYVVLHGLNGLEGGGAGERCKRLLDVLHTRTLRQDEPFGILYTTAGPSTTLAAVTEMRERARSDFTMRLADKRGQDFNMMRM</sequence>
<comment type="caution">
    <text evidence="2">The sequence shown here is derived from an EMBL/GenBank/DDBJ whole genome shotgun (WGS) entry which is preliminary data.</text>
</comment>
<accession>A0A9P4UVQ4</accession>
<dbReference type="OrthoDB" id="4840035at2759"/>
<proteinExistence type="predicted"/>